<protein>
    <recommendedName>
        <fullName evidence="7">Zn(2)-C6 fungal-type domain-containing protein</fullName>
    </recommendedName>
</protein>
<keyword evidence="3" id="KW-0238">DNA-binding</keyword>
<feature type="domain" description="Zn(2)-C6 fungal-type" evidence="7">
    <location>
        <begin position="30"/>
        <end position="58"/>
    </location>
</feature>
<proteinExistence type="predicted"/>
<dbReference type="InterPro" id="IPR001138">
    <property type="entry name" value="Zn2Cys6_DnaBD"/>
</dbReference>
<name>A0ABQ8WHR8_PENCH</name>
<dbReference type="Proteomes" id="UP001220256">
    <property type="component" value="Unassembled WGS sequence"/>
</dbReference>
<sequence length="695" mass="78585">MHRKPVVLVDNRRSVLKPSEPEFSAVLADRLKVKCDGERPCTRCQKLDKQCVFFEIPKDPVSEYDLVLHCYQPSLTSPRRIEGVESEVQYLRKQLDEMRELLKNTRSQPSPKSQPTHSPNQHCDRQQQVRHESACASSGSPYPHPQNHPQDEFSSVPIPSSAGYTNGHQYQKSMPGSIPALSPNETSARPIYASDQITTRPPKRKRSGFEIRDEPITDFIDKGLITLECAVSYFNTYIPIFDPQYDTFDSIRSRSSILLNAICAIGCMVETRSGGSMSDILHAELKKWMNVIIQNKELNCLESVQAMLVVACYSAERSLILSFATRTALDLELHEAFDELIQRLALQNGDMAYALPNQMFEEERALMWNARTWFGLLVLEHIFRVDGGKPPGIRLKGNVRRCRVLLSHPSSTILDLRLFSQVELNILRGMARSIISNGMPNLLSIANVGDALGGNTSLDGQSIPDYVHDMKIELDLWFDCIAAAEEKPSLLVALRVQKCWAEMMLNCKALRSMGVENVAAMSTTERTILLTAKASARRHLRLIIADPDFYLAKLRYAMDFVWAKCAFSFLLLLKLSRLIPERDEEHQELLEQGNRLVDELSKAGASGTQSGAGNIYLQILKVSIEKYGRALMETQQPNSDGPTVTSPFWELFDAQADLQWFVPEQFVSEWDFPGLNLFYFPTAWQDFFGDFSLAM</sequence>
<dbReference type="EMBL" id="JAPVEB010000003">
    <property type="protein sequence ID" value="KAJ5268601.1"/>
    <property type="molecule type" value="Genomic_DNA"/>
</dbReference>
<dbReference type="Pfam" id="PF00172">
    <property type="entry name" value="Zn_clus"/>
    <property type="match status" value="1"/>
</dbReference>
<keyword evidence="2" id="KW-0805">Transcription regulation</keyword>
<organism evidence="8 9">
    <name type="scientific">Penicillium chrysogenum</name>
    <name type="common">Penicillium notatum</name>
    <dbReference type="NCBI Taxonomy" id="5076"/>
    <lineage>
        <taxon>Eukaryota</taxon>
        <taxon>Fungi</taxon>
        <taxon>Dikarya</taxon>
        <taxon>Ascomycota</taxon>
        <taxon>Pezizomycotina</taxon>
        <taxon>Eurotiomycetes</taxon>
        <taxon>Eurotiomycetidae</taxon>
        <taxon>Eurotiales</taxon>
        <taxon>Aspergillaceae</taxon>
        <taxon>Penicillium</taxon>
        <taxon>Penicillium chrysogenum species complex</taxon>
    </lineage>
</organism>
<dbReference type="InterPro" id="IPR036864">
    <property type="entry name" value="Zn2-C6_fun-type_DNA-bd_sf"/>
</dbReference>
<comment type="subcellular location">
    <subcellularLocation>
        <location evidence="1">Nucleus</location>
    </subcellularLocation>
</comment>
<keyword evidence="4" id="KW-0804">Transcription</keyword>
<evidence type="ECO:0000256" key="6">
    <source>
        <dbReference type="SAM" id="MobiDB-lite"/>
    </source>
</evidence>
<gene>
    <name evidence="8" type="ORF">N7505_004359</name>
</gene>
<keyword evidence="9" id="KW-1185">Reference proteome</keyword>
<evidence type="ECO:0000313" key="8">
    <source>
        <dbReference type="EMBL" id="KAJ5268601.1"/>
    </source>
</evidence>
<dbReference type="PANTHER" id="PTHR31845:SF33">
    <property type="entry name" value="ZN(II)2CYS6 TRANSCRIPTION FACTOR (EUROFUNG)"/>
    <property type="match status" value="1"/>
</dbReference>
<reference evidence="8 9" key="1">
    <citation type="journal article" date="2023" name="IMA Fungus">
        <title>Comparative genomic study of the Penicillium genus elucidates a diverse pangenome and 15 lateral gene transfer events.</title>
        <authorList>
            <person name="Petersen C."/>
            <person name="Sorensen T."/>
            <person name="Nielsen M.R."/>
            <person name="Sondergaard T.E."/>
            <person name="Sorensen J.L."/>
            <person name="Fitzpatrick D.A."/>
            <person name="Frisvad J.C."/>
            <person name="Nielsen K.L."/>
        </authorList>
    </citation>
    <scope>NUCLEOTIDE SEQUENCE [LARGE SCALE GENOMIC DNA]</scope>
    <source>
        <strain evidence="8 9">IBT 3361</strain>
    </source>
</reference>
<feature type="compositionally biased region" description="Polar residues" evidence="6">
    <location>
        <begin position="104"/>
        <end position="121"/>
    </location>
</feature>
<comment type="caution">
    <text evidence="8">The sequence shown here is derived from an EMBL/GenBank/DDBJ whole genome shotgun (WGS) entry which is preliminary data.</text>
</comment>
<evidence type="ECO:0000256" key="3">
    <source>
        <dbReference type="ARBA" id="ARBA00023125"/>
    </source>
</evidence>
<dbReference type="CDD" id="cd00067">
    <property type="entry name" value="GAL4"/>
    <property type="match status" value="1"/>
</dbReference>
<dbReference type="SUPFAM" id="SSF57701">
    <property type="entry name" value="Zn2/Cys6 DNA-binding domain"/>
    <property type="match status" value="1"/>
</dbReference>
<evidence type="ECO:0000313" key="9">
    <source>
        <dbReference type="Proteomes" id="UP001220256"/>
    </source>
</evidence>
<evidence type="ECO:0000256" key="5">
    <source>
        <dbReference type="ARBA" id="ARBA00023242"/>
    </source>
</evidence>
<evidence type="ECO:0000256" key="2">
    <source>
        <dbReference type="ARBA" id="ARBA00023015"/>
    </source>
</evidence>
<evidence type="ECO:0000256" key="1">
    <source>
        <dbReference type="ARBA" id="ARBA00004123"/>
    </source>
</evidence>
<feature type="compositionally biased region" description="Polar residues" evidence="6">
    <location>
        <begin position="162"/>
        <end position="174"/>
    </location>
</feature>
<dbReference type="PANTHER" id="PTHR31845">
    <property type="entry name" value="FINGER DOMAIN PROTEIN, PUTATIVE-RELATED"/>
    <property type="match status" value="1"/>
</dbReference>
<dbReference type="CDD" id="cd12148">
    <property type="entry name" value="fungal_TF_MHR"/>
    <property type="match status" value="1"/>
</dbReference>
<feature type="region of interest" description="Disordered" evidence="6">
    <location>
        <begin position="104"/>
        <end position="206"/>
    </location>
</feature>
<evidence type="ECO:0000259" key="7">
    <source>
        <dbReference type="Pfam" id="PF00172"/>
    </source>
</evidence>
<feature type="compositionally biased region" description="Basic and acidic residues" evidence="6">
    <location>
        <begin position="122"/>
        <end position="133"/>
    </location>
</feature>
<evidence type="ECO:0000256" key="4">
    <source>
        <dbReference type="ARBA" id="ARBA00023163"/>
    </source>
</evidence>
<dbReference type="Gene3D" id="4.10.240.10">
    <property type="entry name" value="Zn(2)-C6 fungal-type DNA-binding domain"/>
    <property type="match status" value="1"/>
</dbReference>
<dbReference type="InterPro" id="IPR051089">
    <property type="entry name" value="prtT"/>
</dbReference>
<accession>A0ABQ8WHR8</accession>
<keyword evidence="5" id="KW-0539">Nucleus</keyword>